<comment type="caution">
    <text evidence="1">The sequence shown here is derived from an EMBL/GenBank/DDBJ whole genome shotgun (WGS) entry which is preliminary data.</text>
</comment>
<dbReference type="AlphaFoldDB" id="X0Z803"/>
<reference evidence="1" key="1">
    <citation type="journal article" date="2014" name="Front. Microbiol.">
        <title>High frequency of phylogenetically diverse reductive dehalogenase-homologous genes in deep subseafloor sedimentary metagenomes.</title>
        <authorList>
            <person name="Kawai M."/>
            <person name="Futagami T."/>
            <person name="Toyoda A."/>
            <person name="Takaki Y."/>
            <person name="Nishi S."/>
            <person name="Hori S."/>
            <person name="Arai W."/>
            <person name="Tsubouchi T."/>
            <person name="Morono Y."/>
            <person name="Uchiyama I."/>
            <person name="Ito T."/>
            <person name="Fujiyama A."/>
            <person name="Inagaki F."/>
            <person name="Takami H."/>
        </authorList>
    </citation>
    <scope>NUCLEOTIDE SEQUENCE</scope>
    <source>
        <strain evidence="1">Expedition CK06-06</strain>
    </source>
</reference>
<sequence length="43" mass="5079">MPEYECSIYENRPLICKLYPIEKWTGDPVRGCSYYFEDGEIIG</sequence>
<organism evidence="1">
    <name type="scientific">marine sediment metagenome</name>
    <dbReference type="NCBI Taxonomy" id="412755"/>
    <lineage>
        <taxon>unclassified sequences</taxon>
        <taxon>metagenomes</taxon>
        <taxon>ecological metagenomes</taxon>
    </lineage>
</organism>
<feature type="non-terminal residue" evidence="1">
    <location>
        <position position="43"/>
    </location>
</feature>
<evidence type="ECO:0000313" key="1">
    <source>
        <dbReference type="EMBL" id="GAG56478.1"/>
    </source>
</evidence>
<dbReference type="EMBL" id="BART01008671">
    <property type="protein sequence ID" value="GAG56478.1"/>
    <property type="molecule type" value="Genomic_DNA"/>
</dbReference>
<name>X0Z803_9ZZZZ</name>
<proteinExistence type="predicted"/>
<protein>
    <submittedName>
        <fullName evidence="1">Uncharacterized protein</fullName>
    </submittedName>
</protein>
<gene>
    <name evidence="1" type="ORF">S01H4_19445</name>
</gene>
<accession>X0Z803</accession>